<gene>
    <name evidence="1" type="ORF">QQF64_021162</name>
</gene>
<sequence>MLSVSRSAAVSVLHKATSEQSTWDLLYNDPLIRKHQRLPLPHLPPPALHHSSGPISRHCASAVPVARALISIHLSPQPYTLSDSHRHPSYTHCTCIV</sequence>
<dbReference type="EMBL" id="JAYMGO010000023">
    <property type="protein sequence ID" value="KAL1250157.1"/>
    <property type="molecule type" value="Genomic_DNA"/>
</dbReference>
<evidence type="ECO:0000313" key="2">
    <source>
        <dbReference type="Proteomes" id="UP001558613"/>
    </source>
</evidence>
<evidence type="ECO:0000313" key="1">
    <source>
        <dbReference type="EMBL" id="KAL1250157.1"/>
    </source>
</evidence>
<comment type="caution">
    <text evidence="1">The sequence shown here is derived from an EMBL/GenBank/DDBJ whole genome shotgun (WGS) entry which is preliminary data.</text>
</comment>
<organism evidence="1 2">
    <name type="scientific">Cirrhinus molitorella</name>
    <name type="common">mud carp</name>
    <dbReference type="NCBI Taxonomy" id="172907"/>
    <lineage>
        <taxon>Eukaryota</taxon>
        <taxon>Metazoa</taxon>
        <taxon>Chordata</taxon>
        <taxon>Craniata</taxon>
        <taxon>Vertebrata</taxon>
        <taxon>Euteleostomi</taxon>
        <taxon>Actinopterygii</taxon>
        <taxon>Neopterygii</taxon>
        <taxon>Teleostei</taxon>
        <taxon>Ostariophysi</taxon>
        <taxon>Cypriniformes</taxon>
        <taxon>Cyprinidae</taxon>
        <taxon>Labeoninae</taxon>
        <taxon>Labeonini</taxon>
        <taxon>Cirrhinus</taxon>
    </lineage>
</organism>
<keyword evidence="2" id="KW-1185">Reference proteome</keyword>
<reference evidence="1 2" key="1">
    <citation type="submission" date="2023-09" db="EMBL/GenBank/DDBJ databases">
        <authorList>
            <person name="Wang M."/>
        </authorList>
    </citation>
    <scope>NUCLEOTIDE SEQUENCE [LARGE SCALE GENOMIC DNA]</scope>
    <source>
        <strain evidence="1">GT-2023</strain>
        <tissue evidence="1">Liver</tissue>
    </source>
</reference>
<protein>
    <submittedName>
        <fullName evidence="1">Uncharacterized protein</fullName>
    </submittedName>
</protein>
<proteinExistence type="predicted"/>
<dbReference type="Proteomes" id="UP001558613">
    <property type="component" value="Unassembled WGS sequence"/>
</dbReference>
<accession>A0ABR3LBA4</accession>
<name>A0ABR3LBA4_9TELE</name>